<organism evidence="1 2">
    <name type="scientific">Nocardia xishanensis</name>
    <dbReference type="NCBI Taxonomy" id="238964"/>
    <lineage>
        <taxon>Bacteria</taxon>
        <taxon>Bacillati</taxon>
        <taxon>Actinomycetota</taxon>
        <taxon>Actinomycetes</taxon>
        <taxon>Mycobacteriales</taxon>
        <taxon>Nocardiaceae</taxon>
        <taxon>Nocardia</taxon>
    </lineage>
</organism>
<dbReference type="InterPro" id="IPR010310">
    <property type="entry name" value="T7SS_ESAT-6-like"/>
</dbReference>
<dbReference type="EMBL" id="JBIRYO010000013">
    <property type="protein sequence ID" value="MFI2475905.1"/>
    <property type="molecule type" value="Genomic_DNA"/>
</dbReference>
<sequence>MISANFDGVADGARLIIDRARNLEGDLIKFNNDLKAFFDTQGGDAKAAFEQYQAIWNDNVKSLNDTLAGAGRLVDTGNSELQGTDSSLSRLFQH</sequence>
<evidence type="ECO:0000313" key="2">
    <source>
        <dbReference type="Proteomes" id="UP001611415"/>
    </source>
</evidence>
<accession>A0ABW7X4F8</accession>
<protein>
    <submittedName>
        <fullName evidence="1">WXG100 family type VII secretion target</fullName>
    </submittedName>
</protein>
<proteinExistence type="predicted"/>
<comment type="caution">
    <text evidence="1">The sequence shown here is derived from an EMBL/GenBank/DDBJ whole genome shotgun (WGS) entry which is preliminary data.</text>
</comment>
<dbReference type="SUPFAM" id="SSF140453">
    <property type="entry name" value="EsxAB dimer-like"/>
    <property type="match status" value="1"/>
</dbReference>
<dbReference type="InterPro" id="IPR036689">
    <property type="entry name" value="ESAT-6-like_sf"/>
</dbReference>
<dbReference type="Proteomes" id="UP001611415">
    <property type="component" value="Unassembled WGS sequence"/>
</dbReference>
<keyword evidence="2" id="KW-1185">Reference proteome</keyword>
<dbReference type="Gene3D" id="1.10.287.1060">
    <property type="entry name" value="ESAT-6-like"/>
    <property type="match status" value="1"/>
</dbReference>
<dbReference type="RefSeq" id="WP_357407521.1">
    <property type="nucleotide sequence ID" value="NZ_JBEYCD010000010.1"/>
</dbReference>
<name>A0ABW7X4F8_9NOCA</name>
<reference evidence="1 2" key="1">
    <citation type="submission" date="2024-10" db="EMBL/GenBank/DDBJ databases">
        <title>The Natural Products Discovery Center: Release of the First 8490 Sequenced Strains for Exploring Actinobacteria Biosynthetic Diversity.</title>
        <authorList>
            <person name="Kalkreuter E."/>
            <person name="Kautsar S.A."/>
            <person name="Yang D."/>
            <person name="Bader C.D."/>
            <person name="Teijaro C.N."/>
            <person name="Fluegel L."/>
            <person name="Davis C.M."/>
            <person name="Simpson J.R."/>
            <person name="Lauterbach L."/>
            <person name="Steele A.D."/>
            <person name="Gui C."/>
            <person name="Meng S."/>
            <person name="Li G."/>
            <person name="Viehrig K."/>
            <person name="Ye F."/>
            <person name="Su P."/>
            <person name="Kiefer A.F."/>
            <person name="Nichols A."/>
            <person name="Cepeda A.J."/>
            <person name="Yan W."/>
            <person name="Fan B."/>
            <person name="Jiang Y."/>
            <person name="Adhikari A."/>
            <person name="Zheng C.-J."/>
            <person name="Schuster L."/>
            <person name="Cowan T.M."/>
            <person name="Smanski M.J."/>
            <person name="Chevrette M.G."/>
            <person name="De Carvalho L.P.S."/>
            <person name="Shen B."/>
        </authorList>
    </citation>
    <scope>NUCLEOTIDE SEQUENCE [LARGE SCALE GENOMIC DNA]</scope>
    <source>
        <strain evidence="1 2">NPDC019275</strain>
    </source>
</reference>
<dbReference type="Pfam" id="PF06013">
    <property type="entry name" value="WXG100"/>
    <property type="match status" value="1"/>
</dbReference>
<evidence type="ECO:0000313" key="1">
    <source>
        <dbReference type="EMBL" id="MFI2475905.1"/>
    </source>
</evidence>
<gene>
    <name evidence="1" type="ORF">ACH49W_21230</name>
</gene>